<dbReference type="AlphaFoldDB" id="A0A9W6SKM3"/>
<evidence type="ECO:0008006" key="3">
    <source>
        <dbReference type="Google" id="ProtNLM"/>
    </source>
</evidence>
<dbReference type="RefSeq" id="WP_285662817.1">
    <property type="nucleotide sequence ID" value="NZ_BSTX01000001.1"/>
</dbReference>
<organism evidence="1 2">
    <name type="scientific">Actinorhabdospora filicis</name>
    <dbReference type="NCBI Taxonomy" id="1785913"/>
    <lineage>
        <taxon>Bacteria</taxon>
        <taxon>Bacillati</taxon>
        <taxon>Actinomycetota</taxon>
        <taxon>Actinomycetes</taxon>
        <taxon>Micromonosporales</taxon>
        <taxon>Micromonosporaceae</taxon>
        <taxon>Actinorhabdospora</taxon>
    </lineage>
</organism>
<name>A0A9W6SKM3_9ACTN</name>
<evidence type="ECO:0000313" key="1">
    <source>
        <dbReference type="EMBL" id="GLZ77728.1"/>
    </source>
</evidence>
<proteinExistence type="predicted"/>
<accession>A0A9W6SKM3</accession>
<gene>
    <name evidence="1" type="ORF">Afil01_25350</name>
</gene>
<sequence length="119" mass="12390">MGIETANGEHVLATATGTHAGDGGLVVVTDRRIVFVPDEGTGRPDEELPLAGDELVEWQGDYLTGQVTIRSPVSEVGPVTFKGMPRRDGINLAEAARTAIRELRVGVDADPAAGSTGPL</sequence>
<reference evidence="1" key="1">
    <citation type="submission" date="2023-03" db="EMBL/GenBank/DDBJ databases">
        <title>Actinorhabdospora filicis NBRC 111898.</title>
        <authorList>
            <person name="Ichikawa N."/>
            <person name="Sato H."/>
            <person name="Tonouchi N."/>
        </authorList>
    </citation>
    <scope>NUCLEOTIDE SEQUENCE</scope>
    <source>
        <strain evidence="1">NBRC 111898</strain>
    </source>
</reference>
<dbReference type="EMBL" id="BSTX01000001">
    <property type="protein sequence ID" value="GLZ77728.1"/>
    <property type="molecule type" value="Genomic_DNA"/>
</dbReference>
<evidence type="ECO:0000313" key="2">
    <source>
        <dbReference type="Proteomes" id="UP001165079"/>
    </source>
</evidence>
<dbReference type="Proteomes" id="UP001165079">
    <property type="component" value="Unassembled WGS sequence"/>
</dbReference>
<comment type="caution">
    <text evidence="1">The sequence shown here is derived from an EMBL/GenBank/DDBJ whole genome shotgun (WGS) entry which is preliminary data.</text>
</comment>
<protein>
    <recommendedName>
        <fullName evidence="3">YokE-like PH domain-containing protein</fullName>
    </recommendedName>
</protein>
<keyword evidence="2" id="KW-1185">Reference proteome</keyword>